<dbReference type="InterPro" id="IPR006094">
    <property type="entry name" value="Oxid_FAD_bind_N"/>
</dbReference>
<dbReference type="InterPro" id="IPR016166">
    <property type="entry name" value="FAD-bd_PCMH"/>
</dbReference>
<dbReference type="InterPro" id="IPR016169">
    <property type="entry name" value="FAD-bd_PCMH_sub2"/>
</dbReference>
<accession>A0ABP0C459</accession>
<keyword evidence="4 7" id="KW-0560">Oxidoreductase</keyword>
<dbReference type="InterPro" id="IPR016164">
    <property type="entry name" value="FAD-linked_Oxase-like_C"/>
</dbReference>
<dbReference type="PANTHER" id="PTHR11748">
    <property type="entry name" value="D-LACTATE DEHYDROGENASE"/>
    <property type="match status" value="1"/>
</dbReference>
<name>A0ABP0C459_9PEZI</name>
<dbReference type="Proteomes" id="UP001642405">
    <property type="component" value="Unassembled WGS sequence"/>
</dbReference>
<dbReference type="InterPro" id="IPR004113">
    <property type="entry name" value="FAD-bd_oxidored_4_C"/>
</dbReference>
<feature type="domain" description="FAD-binding PCMH-type" evidence="6">
    <location>
        <begin position="608"/>
        <end position="785"/>
    </location>
</feature>
<dbReference type="Gene3D" id="3.40.710.10">
    <property type="entry name" value="DD-peptidase/beta-lactamase superfamily"/>
    <property type="match status" value="1"/>
</dbReference>
<dbReference type="InterPro" id="IPR036318">
    <property type="entry name" value="FAD-bd_PCMH-like_sf"/>
</dbReference>
<evidence type="ECO:0000313" key="7">
    <source>
        <dbReference type="EMBL" id="CAK7226673.1"/>
    </source>
</evidence>
<evidence type="ECO:0000256" key="5">
    <source>
        <dbReference type="SAM" id="MobiDB-lite"/>
    </source>
</evidence>
<dbReference type="EC" id="1.1.2.4" evidence="7"/>
<evidence type="ECO:0000313" key="8">
    <source>
        <dbReference type="Proteomes" id="UP001642405"/>
    </source>
</evidence>
<gene>
    <name evidence="7" type="primary">DLD1_2</name>
    <name evidence="7" type="ORF">SCUCBS95973_006278</name>
</gene>
<protein>
    <submittedName>
        <fullName evidence="7">D-lactate ferricytochrome c oxidoreductase</fullName>
        <ecNumber evidence="7">1.1.2.4</ecNumber>
    </submittedName>
</protein>
<organism evidence="7 8">
    <name type="scientific">Sporothrix curviconia</name>
    <dbReference type="NCBI Taxonomy" id="1260050"/>
    <lineage>
        <taxon>Eukaryota</taxon>
        <taxon>Fungi</taxon>
        <taxon>Dikarya</taxon>
        <taxon>Ascomycota</taxon>
        <taxon>Pezizomycotina</taxon>
        <taxon>Sordariomycetes</taxon>
        <taxon>Sordariomycetidae</taxon>
        <taxon>Ophiostomatales</taxon>
        <taxon>Ophiostomataceae</taxon>
        <taxon>Sporothrix</taxon>
    </lineage>
</organism>
<dbReference type="Gene3D" id="3.30.70.2740">
    <property type="match status" value="1"/>
</dbReference>
<dbReference type="InterPro" id="IPR012338">
    <property type="entry name" value="Beta-lactam/transpept-like"/>
</dbReference>
<dbReference type="SUPFAM" id="SSF55103">
    <property type="entry name" value="FAD-linked oxidases, C-terminal domain"/>
    <property type="match status" value="1"/>
</dbReference>
<reference evidence="7 8" key="1">
    <citation type="submission" date="2024-01" db="EMBL/GenBank/DDBJ databases">
        <authorList>
            <person name="Allen C."/>
            <person name="Tagirdzhanova G."/>
        </authorList>
    </citation>
    <scope>NUCLEOTIDE SEQUENCE [LARGE SCALE GENOMIC DNA]</scope>
</reference>
<dbReference type="InterPro" id="IPR016171">
    <property type="entry name" value="Vanillyl_alc_oxidase_C-sub2"/>
</dbReference>
<proteinExistence type="predicted"/>
<dbReference type="Pfam" id="PF00144">
    <property type="entry name" value="Beta-lactamase"/>
    <property type="match status" value="1"/>
</dbReference>
<keyword evidence="2" id="KW-0285">Flavoprotein</keyword>
<evidence type="ECO:0000256" key="1">
    <source>
        <dbReference type="ARBA" id="ARBA00001974"/>
    </source>
</evidence>
<feature type="region of interest" description="Disordered" evidence="5">
    <location>
        <begin position="524"/>
        <end position="543"/>
    </location>
</feature>
<comment type="cofactor">
    <cofactor evidence="1">
        <name>FAD</name>
        <dbReference type="ChEBI" id="CHEBI:57692"/>
    </cofactor>
</comment>
<dbReference type="EMBL" id="CAWUHB010000037">
    <property type="protein sequence ID" value="CAK7226673.1"/>
    <property type="molecule type" value="Genomic_DNA"/>
</dbReference>
<comment type="caution">
    <text evidence="7">The sequence shown here is derived from an EMBL/GenBank/DDBJ whole genome shotgun (WGS) entry which is preliminary data.</text>
</comment>
<keyword evidence="8" id="KW-1185">Reference proteome</keyword>
<dbReference type="SUPFAM" id="SSF56176">
    <property type="entry name" value="FAD-binding/transporter-associated domain-like"/>
    <property type="match status" value="1"/>
</dbReference>
<dbReference type="Pfam" id="PF02913">
    <property type="entry name" value="FAD-oxidase_C"/>
    <property type="match status" value="1"/>
</dbReference>
<dbReference type="SUPFAM" id="SSF56601">
    <property type="entry name" value="beta-lactamase/transpeptidase-like"/>
    <property type="match status" value="1"/>
</dbReference>
<dbReference type="PROSITE" id="PS51387">
    <property type="entry name" value="FAD_PCMH"/>
    <property type="match status" value="1"/>
</dbReference>
<dbReference type="PANTHER" id="PTHR11748:SF116">
    <property type="entry name" value="D-LACTATE DEHYDROGENASE (CYTOCHROME) (AFU_ORTHOLOGUE AFUA_7G02560)"/>
    <property type="match status" value="1"/>
</dbReference>
<evidence type="ECO:0000256" key="4">
    <source>
        <dbReference type="ARBA" id="ARBA00023002"/>
    </source>
</evidence>
<sequence length="1040" mass="112392">MSFDEYIEKTVENGELAGVALWAKDKHGNVIYDRALGVASLENPDETQRPPMSMDTIVRLASSSKLVTTIAALQAVEQGLINLDDDVAKHVPELASLEVLTGFTWYGKPLTRPRDPEASITLRSLLAQTSGAGYDFLKWQPLWRVRWWRSEKVAGGSSLEERLNHPLLHDPGDGWTYGSGVTWAGRVVERVAGCSLEEWMTRHISKPLGLTSLTFFPQRSPTTAARLAGLSTRSPWSGKLSYFPEPPAAEQNDAGEDVCMGGEGVHCSVADFCAILYSLLVDDGKLLKPSTTAAMFSKQLTPSQLPHLEDCLDLPVWICRSVLNKGEHDWGLGGVLIDGTSKTGLQDGALMWSGLYHVLWWVDRKAGICGFYATQLMPAVDKVGVPSIVAFQKEIYRRMGYKTELAAGLGSIAEEPEDKNGDKSGTLPPRIRSRYISSRDARIAQQQRPGVANTGSSSVGIQFLDKRVAWSTSWLEAAGAIGSNLTIPVADRQQLSTPTLDPNSVGGVAAILLAFVIGRRTAAGSPRKKLAAPPPPADEEDQQPLFTSTRSTLPLNRVVEAKHDTSPANMAAARAEIVAIVGDAAVTDHRDELSRHTSSSWSSYAEAAEDNPHFVVYPLSTDDVSAIMRICHRRRVPVVAFGGGTSLEGHFANVCRGISIDLSRMDRILAVHGADFDAVVQPGVGYEQLNEALADRRLFFPPDPGPGATIGGMVGTGCSGTNAYYYGTMREWVLGLTVVLADGTVVQTRRRPRKSSAGYDLTKLFIGNEGTLGIVTEATLKLTTKPACEQVTVATFDTFHQACDTVIKLVSAGVHVAAVELVGGRAMRWINDTAGGADRSWPEKPTLFLKFAGSTDKAVGEQAQIVEAIATTAGATALDTARSQEESEMLWEARKQALFTAAGSKADDESAWITDVAVPISRLADIVDLTSKDIVASGISGGIVGHVGDGNFHCFLFYNPKQKDKAEELVHRMVERAIDMEGTVTGEHGVGLVKRDYLDKEIGTPAVDLMRQIKNAFDPLCLLNCDKVVRMKPSLLNSSK</sequence>
<dbReference type="GO" id="GO:0004458">
    <property type="term" value="F:D-lactate dehydrogenase (cytochrome) activity"/>
    <property type="evidence" value="ECO:0007669"/>
    <property type="project" value="UniProtKB-EC"/>
</dbReference>
<evidence type="ECO:0000256" key="3">
    <source>
        <dbReference type="ARBA" id="ARBA00022827"/>
    </source>
</evidence>
<dbReference type="Gene3D" id="3.30.465.10">
    <property type="match status" value="1"/>
</dbReference>
<dbReference type="InterPro" id="IPR001466">
    <property type="entry name" value="Beta-lactam-related"/>
</dbReference>
<evidence type="ECO:0000256" key="2">
    <source>
        <dbReference type="ARBA" id="ARBA00022630"/>
    </source>
</evidence>
<dbReference type="Gene3D" id="1.10.45.10">
    <property type="entry name" value="Vanillyl-alcohol Oxidase, Chain A, domain 4"/>
    <property type="match status" value="1"/>
</dbReference>
<evidence type="ECO:0000259" key="6">
    <source>
        <dbReference type="PROSITE" id="PS51387"/>
    </source>
</evidence>
<dbReference type="Pfam" id="PF01565">
    <property type="entry name" value="FAD_binding_4"/>
    <property type="match status" value="1"/>
</dbReference>
<keyword evidence="3" id="KW-0274">FAD</keyword>